<dbReference type="InterPro" id="IPR003660">
    <property type="entry name" value="HAMP_dom"/>
</dbReference>
<organism evidence="11 12">
    <name type="scientific">Bradyrhizobium denitrificans</name>
    <dbReference type="NCBI Taxonomy" id="2734912"/>
    <lineage>
        <taxon>Bacteria</taxon>
        <taxon>Pseudomonadati</taxon>
        <taxon>Pseudomonadota</taxon>
        <taxon>Alphaproteobacteria</taxon>
        <taxon>Hyphomicrobiales</taxon>
        <taxon>Nitrobacteraceae</taxon>
        <taxon>Bradyrhizobium</taxon>
    </lineage>
</organism>
<evidence type="ECO:0000256" key="5">
    <source>
        <dbReference type="ARBA" id="ARBA00022989"/>
    </source>
</evidence>
<dbReference type="EC" id="2.7.7.65" evidence="2"/>
<dbReference type="SUPFAM" id="SSF55073">
    <property type="entry name" value="Nucleotide cyclase"/>
    <property type="match status" value="1"/>
</dbReference>
<dbReference type="InterPro" id="IPR029151">
    <property type="entry name" value="Sensor-like_sf"/>
</dbReference>
<evidence type="ECO:0000259" key="9">
    <source>
        <dbReference type="PROSITE" id="PS50885"/>
    </source>
</evidence>
<dbReference type="EMBL" id="JAFCLK010000043">
    <property type="protein sequence ID" value="MBR1140574.1"/>
    <property type="molecule type" value="Genomic_DNA"/>
</dbReference>
<evidence type="ECO:0000256" key="7">
    <source>
        <dbReference type="ARBA" id="ARBA00034247"/>
    </source>
</evidence>
<keyword evidence="12" id="KW-1185">Reference proteome</keyword>
<evidence type="ECO:0000256" key="8">
    <source>
        <dbReference type="SAM" id="Phobius"/>
    </source>
</evidence>
<reference evidence="12" key="1">
    <citation type="journal article" date="2021" name="ISME J.">
        <title>Evolutionary origin and ecological implication of a unique nif island in free-living Bradyrhizobium lineages.</title>
        <authorList>
            <person name="Tao J."/>
        </authorList>
    </citation>
    <scope>NUCLEOTIDE SEQUENCE [LARGE SCALE GENOMIC DNA]</scope>
    <source>
        <strain evidence="12">SZCCT0094</strain>
    </source>
</reference>
<dbReference type="PANTHER" id="PTHR45138:SF9">
    <property type="entry name" value="DIGUANYLATE CYCLASE DGCM-RELATED"/>
    <property type="match status" value="1"/>
</dbReference>
<dbReference type="CDD" id="cd06225">
    <property type="entry name" value="HAMP"/>
    <property type="match status" value="1"/>
</dbReference>
<dbReference type="InterPro" id="IPR029787">
    <property type="entry name" value="Nucleotide_cyclase"/>
</dbReference>
<dbReference type="Gene3D" id="6.10.340.10">
    <property type="match status" value="1"/>
</dbReference>
<comment type="subcellular location">
    <subcellularLocation>
        <location evidence="1">Cell membrane</location>
        <topology evidence="1">Multi-pass membrane protein</topology>
    </subcellularLocation>
</comment>
<dbReference type="PROSITE" id="PS50885">
    <property type="entry name" value="HAMP"/>
    <property type="match status" value="1"/>
</dbReference>
<evidence type="ECO:0000256" key="6">
    <source>
        <dbReference type="ARBA" id="ARBA00023136"/>
    </source>
</evidence>
<dbReference type="Pfam" id="PF02743">
    <property type="entry name" value="dCache_1"/>
    <property type="match status" value="1"/>
</dbReference>
<evidence type="ECO:0000256" key="4">
    <source>
        <dbReference type="ARBA" id="ARBA00022692"/>
    </source>
</evidence>
<feature type="domain" description="GGDEF" evidence="10">
    <location>
        <begin position="415"/>
        <end position="551"/>
    </location>
</feature>
<proteinExistence type="predicted"/>
<dbReference type="NCBIfam" id="TIGR00254">
    <property type="entry name" value="GGDEF"/>
    <property type="match status" value="1"/>
</dbReference>
<dbReference type="CDD" id="cd12914">
    <property type="entry name" value="PDC1_DGC_like"/>
    <property type="match status" value="1"/>
</dbReference>
<feature type="domain" description="HAMP" evidence="9">
    <location>
        <begin position="319"/>
        <end position="372"/>
    </location>
</feature>
<keyword evidence="6 8" id="KW-0472">Membrane</keyword>
<dbReference type="SMART" id="SM00304">
    <property type="entry name" value="HAMP"/>
    <property type="match status" value="1"/>
</dbReference>
<dbReference type="PANTHER" id="PTHR45138">
    <property type="entry name" value="REGULATORY COMPONENTS OF SENSORY TRANSDUCTION SYSTEM"/>
    <property type="match status" value="1"/>
</dbReference>
<dbReference type="InterPro" id="IPR050469">
    <property type="entry name" value="Diguanylate_Cyclase"/>
</dbReference>
<dbReference type="PROSITE" id="PS50887">
    <property type="entry name" value="GGDEF"/>
    <property type="match status" value="1"/>
</dbReference>
<dbReference type="InterPro" id="IPR000160">
    <property type="entry name" value="GGDEF_dom"/>
</dbReference>
<keyword evidence="3" id="KW-1003">Cell membrane</keyword>
<dbReference type="Gene3D" id="3.30.450.20">
    <property type="entry name" value="PAS domain"/>
    <property type="match status" value="1"/>
</dbReference>
<evidence type="ECO:0000256" key="1">
    <source>
        <dbReference type="ARBA" id="ARBA00004651"/>
    </source>
</evidence>
<evidence type="ECO:0000313" key="11">
    <source>
        <dbReference type="EMBL" id="MBR1140574.1"/>
    </source>
</evidence>
<comment type="catalytic activity">
    <reaction evidence="7">
        <text>2 GTP = 3',3'-c-di-GMP + 2 diphosphate</text>
        <dbReference type="Rhea" id="RHEA:24898"/>
        <dbReference type="ChEBI" id="CHEBI:33019"/>
        <dbReference type="ChEBI" id="CHEBI:37565"/>
        <dbReference type="ChEBI" id="CHEBI:58805"/>
        <dbReference type="EC" id="2.7.7.65"/>
    </reaction>
</comment>
<evidence type="ECO:0000259" key="10">
    <source>
        <dbReference type="PROSITE" id="PS50887"/>
    </source>
</evidence>
<evidence type="ECO:0000313" key="12">
    <source>
        <dbReference type="Proteomes" id="UP001314635"/>
    </source>
</evidence>
<evidence type="ECO:0000256" key="2">
    <source>
        <dbReference type="ARBA" id="ARBA00012528"/>
    </source>
</evidence>
<dbReference type="Proteomes" id="UP001314635">
    <property type="component" value="Unassembled WGS sequence"/>
</dbReference>
<keyword evidence="4 8" id="KW-0812">Transmembrane</keyword>
<protein>
    <recommendedName>
        <fullName evidence="2">diguanylate cyclase</fullName>
        <ecNumber evidence="2">2.7.7.65</ecNumber>
    </recommendedName>
</protein>
<dbReference type="CDD" id="cd18774">
    <property type="entry name" value="PDC2_HK_sensor"/>
    <property type="match status" value="1"/>
</dbReference>
<dbReference type="InterPro" id="IPR043128">
    <property type="entry name" value="Rev_trsase/Diguanyl_cyclase"/>
</dbReference>
<dbReference type="RefSeq" id="WP_172242624.1">
    <property type="nucleotide sequence ID" value="NZ_JABFDP010000041.1"/>
</dbReference>
<keyword evidence="5 8" id="KW-1133">Transmembrane helix</keyword>
<dbReference type="SMART" id="SM00267">
    <property type="entry name" value="GGDEF"/>
    <property type="match status" value="1"/>
</dbReference>
<dbReference type="InterPro" id="IPR033479">
    <property type="entry name" value="dCache_1"/>
</dbReference>
<dbReference type="Gene3D" id="3.30.70.270">
    <property type="match status" value="1"/>
</dbReference>
<dbReference type="Pfam" id="PF00672">
    <property type="entry name" value="HAMP"/>
    <property type="match status" value="1"/>
</dbReference>
<dbReference type="SUPFAM" id="SSF103190">
    <property type="entry name" value="Sensory domain-like"/>
    <property type="match status" value="1"/>
</dbReference>
<comment type="caution">
    <text evidence="11">The sequence shown here is derived from an EMBL/GenBank/DDBJ whole genome shotgun (WGS) entry which is preliminary data.</text>
</comment>
<sequence length="565" mass="61207">MPSIRFNRNRVKLNRLLGIRARLALLAVILVAPLMLERARSLETARTRQIALASEEFFNIARQSADMQREVIMSVETVLKSTAYVRASASGVSRSCDMLRASLPTTLPWIRTLMIAGRDGRIQCSTNNQYVGLDFSERPYFRGAQETRDFVFSDYLLSKPTHMPIVMAAYPVAAITGEPDAVMLASVNLEWMSKIMSNLGGRPGITAVLIDSEGTVLAAPTDRTELIGRPLDSVPLLSAVAETAMSSDKPSDTVSFTAADGSKRAINFTRIADTGSRLIVSIDETRVTAAIDRDIRNAYLQAGLVCLIVLLGALIAAEKLIVKPVNMLAATAKRFGLGQWSARVATKNLPSEFVPLAKSFNAMAAKLGQRERELIAANDRLTVMASIDMLSGLANRRGFQNHIDVEWARALQTGAELSLLMIDVDHFKLYNDTYGHPEGDACLSRLGETLAQIAQATDAFAGRYGGEEFCLLIPGIDARQAFEIGEQIRYAVLELNLPHATSAYRCVTVSVGVASARPNDALATTDLIEAADAALYAAKHHGRNTVIAHGLVDSARETTGVARAG</sequence>
<gene>
    <name evidence="11" type="ORF">JQ619_32955</name>
</gene>
<feature type="transmembrane region" description="Helical" evidence="8">
    <location>
        <begin position="298"/>
        <end position="317"/>
    </location>
</feature>
<name>A0ABS5GHS6_9BRAD</name>
<dbReference type="CDD" id="cd01949">
    <property type="entry name" value="GGDEF"/>
    <property type="match status" value="1"/>
</dbReference>
<accession>A0ABS5GHS6</accession>
<dbReference type="Pfam" id="PF00990">
    <property type="entry name" value="GGDEF"/>
    <property type="match status" value="1"/>
</dbReference>
<evidence type="ECO:0000256" key="3">
    <source>
        <dbReference type="ARBA" id="ARBA00022475"/>
    </source>
</evidence>